<dbReference type="HAMAP" id="MF_00372">
    <property type="entry name" value="HutI"/>
    <property type="match status" value="1"/>
</dbReference>
<keyword evidence="4 7" id="KW-0369">Histidine metabolism</keyword>
<dbReference type="Gene3D" id="2.30.40.10">
    <property type="entry name" value="Urease, subunit C, domain 1"/>
    <property type="match status" value="1"/>
</dbReference>
<dbReference type="AlphaFoldDB" id="A0A2N1PTG2"/>
<comment type="subcellular location">
    <subcellularLocation>
        <location evidence="7">Cytoplasm</location>
    </subcellularLocation>
</comment>
<evidence type="ECO:0000256" key="2">
    <source>
        <dbReference type="ARBA" id="ARBA00022723"/>
    </source>
</evidence>
<feature type="binding site" evidence="7">
    <location>
        <position position="96"/>
    </location>
    <ligand>
        <name>Zn(2+)</name>
        <dbReference type="ChEBI" id="CHEBI:29105"/>
    </ligand>
</feature>
<dbReference type="CDD" id="cd01296">
    <property type="entry name" value="Imidazolone-5PH"/>
    <property type="match status" value="1"/>
</dbReference>
<feature type="binding site" evidence="7">
    <location>
        <position position="339"/>
    </location>
    <ligand>
        <name>Zn(2+)</name>
        <dbReference type="ChEBI" id="CHEBI:29105"/>
    </ligand>
</feature>
<evidence type="ECO:0000256" key="3">
    <source>
        <dbReference type="ARBA" id="ARBA00022801"/>
    </source>
</evidence>
<gene>
    <name evidence="7" type="primary">hutI</name>
    <name evidence="9" type="ORF">CVV64_02735</name>
</gene>
<feature type="binding site" evidence="7">
    <location>
        <position position="264"/>
    </location>
    <ligand>
        <name>Fe(3+)</name>
        <dbReference type="ChEBI" id="CHEBI:29034"/>
    </ligand>
</feature>
<evidence type="ECO:0000313" key="9">
    <source>
        <dbReference type="EMBL" id="PKK91606.1"/>
    </source>
</evidence>
<feature type="domain" description="Amidohydrolase-related" evidence="8">
    <location>
        <begin position="85"/>
        <end position="425"/>
    </location>
</feature>
<feature type="binding site" evidence="7">
    <location>
        <position position="166"/>
    </location>
    <ligand>
        <name>4-imidazolone-5-propanoate</name>
        <dbReference type="ChEBI" id="CHEBI:77893"/>
    </ligand>
</feature>
<dbReference type="Proteomes" id="UP000233256">
    <property type="component" value="Unassembled WGS sequence"/>
</dbReference>
<evidence type="ECO:0000259" key="8">
    <source>
        <dbReference type="Pfam" id="PF01979"/>
    </source>
</evidence>
<dbReference type="GO" id="GO:0019556">
    <property type="term" value="P:L-histidine catabolic process to glutamate and formamide"/>
    <property type="evidence" value="ECO:0007669"/>
    <property type="project" value="UniProtKB-UniRule"/>
</dbReference>
<feature type="binding site" evidence="7">
    <location>
        <position position="339"/>
    </location>
    <ligand>
        <name>Fe(3+)</name>
        <dbReference type="ChEBI" id="CHEBI:29034"/>
    </ligand>
</feature>
<dbReference type="EMBL" id="PGXC01000002">
    <property type="protein sequence ID" value="PKK91606.1"/>
    <property type="molecule type" value="Genomic_DNA"/>
</dbReference>
<keyword evidence="5 7" id="KW-0862">Zinc</keyword>
<accession>A0A2N1PTG2</accession>
<dbReference type="PANTHER" id="PTHR42752">
    <property type="entry name" value="IMIDAZOLONEPROPIONASE"/>
    <property type="match status" value="1"/>
</dbReference>
<dbReference type="SUPFAM" id="SSF51338">
    <property type="entry name" value="Composite domain of metallo-dependent hydrolases"/>
    <property type="match status" value="1"/>
</dbReference>
<dbReference type="UniPathway" id="UPA00379">
    <property type="reaction ID" value="UER00551"/>
</dbReference>
<name>A0A2N1PTG2_9BACT</name>
<dbReference type="InterPro" id="IPR011059">
    <property type="entry name" value="Metal-dep_hydrolase_composite"/>
</dbReference>
<dbReference type="GO" id="GO:0050480">
    <property type="term" value="F:imidazolonepropionase activity"/>
    <property type="evidence" value="ECO:0007669"/>
    <property type="project" value="UniProtKB-UniRule"/>
</dbReference>
<feature type="binding site" evidence="7">
    <location>
        <position position="103"/>
    </location>
    <ligand>
        <name>4-imidazolone-5-propanoate</name>
        <dbReference type="ChEBI" id="CHEBI:77893"/>
    </ligand>
</feature>
<evidence type="ECO:0000256" key="6">
    <source>
        <dbReference type="ARBA" id="ARBA00023004"/>
    </source>
</evidence>
<reference evidence="9 10" key="1">
    <citation type="journal article" date="2017" name="ISME J.">
        <title>Potential for microbial H2 and metal transformations associated with novel bacteria and archaea in deep terrestrial subsurface sediments.</title>
        <authorList>
            <person name="Hernsdorf A.W."/>
            <person name="Amano Y."/>
            <person name="Miyakawa K."/>
            <person name="Ise K."/>
            <person name="Suzuki Y."/>
            <person name="Anantharaman K."/>
            <person name="Probst A."/>
            <person name="Burstein D."/>
            <person name="Thomas B.C."/>
            <person name="Banfield J.F."/>
        </authorList>
    </citation>
    <scope>NUCLEOTIDE SEQUENCE [LARGE SCALE GENOMIC DNA]</scope>
    <source>
        <strain evidence="9">HGW-Wallbacteria-1</strain>
    </source>
</reference>
<feature type="binding site" evidence="7">
    <location>
        <position position="344"/>
    </location>
    <ligand>
        <name>4-imidazolone-5-propanoate</name>
        <dbReference type="ChEBI" id="CHEBI:77893"/>
    </ligand>
</feature>
<dbReference type="PANTHER" id="PTHR42752:SF1">
    <property type="entry name" value="IMIDAZOLONEPROPIONASE-RELATED"/>
    <property type="match status" value="1"/>
</dbReference>
<dbReference type="GO" id="GO:0005737">
    <property type="term" value="C:cytoplasm"/>
    <property type="evidence" value="ECO:0007669"/>
    <property type="project" value="UniProtKB-SubCell"/>
</dbReference>
<organism evidence="9 10">
    <name type="scientific">Candidatus Wallbacteria bacterium HGW-Wallbacteria-1</name>
    <dbReference type="NCBI Taxonomy" id="2013854"/>
    <lineage>
        <taxon>Bacteria</taxon>
        <taxon>Candidatus Walliibacteriota</taxon>
    </lineage>
</organism>
<feature type="binding site" evidence="7">
    <location>
        <position position="166"/>
    </location>
    <ligand>
        <name>N-formimidoyl-L-glutamate</name>
        <dbReference type="ChEBI" id="CHEBI:58928"/>
    </ligand>
</feature>
<dbReference type="FunFam" id="3.20.20.140:FF:000007">
    <property type="entry name" value="Imidazolonepropionase"/>
    <property type="match status" value="1"/>
</dbReference>
<feature type="binding site" evidence="7">
    <location>
        <position position="267"/>
    </location>
    <ligand>
        <name>4-imidazolone-5-propanoate</name>
        <dbReference type="ChEBI" id="CHEBI:77893"/>
    </ligand>
</feature>
<evidence type="ECO:0000256" key="1">
    <source>
        <dbReference type="ARBA" id="ARBA00012864"/>
    </source>
</evidence>
<feature type="binding site" evidence="7">
    <location>
        <position position="94"/>
    </location>
    <ligand>
        <name>Fe(3+)</name>
        <dbReference type="ChEBI" id="CHEBI:29034"/>
    </ligand>
</feature>
<keyword evidence="2 7" id="KW-0479">Metal-binding</keyword>
<feature type="binding site" evidence="7">
    <location>
        <position position="341"/>
    </location>
    <ligand>
        <name>N-formimidoyl-L-glutamate</name>
        <dbReference type="ChEBI" id="CHEBI:58928"/>
    </ligand>
</feature>
<comment type="function">
    <text evidence="7">Catalyzes the hydrolytic cleavage of the carbon-nitrogen bond in imidazolone-5-propanoate to yield N-formimidoyl-L-glutamate. It is the third step in the universal histidine degradation pathway.</text>
</comment>
<evidence type="ECO:0000313" key="10">
    <source>
        <dbReference type="Proteomes" id="UP000233256"/>
    </source>
</evidence>
<evidence type="ECO:0000256" key="7">
    <source>
        <dbReference type="HAMAP-Rule" id="MF_00372"/>
    </source>
</evidence>
<proteinExistence type="inferred from homology"/>
<dbReference type="InterPro" id="IPR005920">
    <property type="entry name" value="HutI"/>
</dbReference>
<feature type="binding site" evidence="7">
    <location>
        <position position="96"/>
    </location>
    <ligand>
        <name>Fe(3+)</name>
        <dbReference type="ChEBI" id="CHEBI:29034"/>
    </ligand>
</feature>
<feature type="binding site" evidence="7">
    <location>
        <position position="343"/>
    </location>
    <ligand>
        <name>N-formimidoyl-L-glutamate</name>
        <dbReference type="ChEBI" id="CHEBI:58928"/>
    </ligand>
</feature>
<dbReference type="Gene3D" id="3.20.20.140">
    <property type="entry name" value="Metal-dependent hydrolases"/>
    <property type="match status" value="1"/>
</dbReference>
<feature type="binding site" evidence="7">
    <location>
        <position position="94"/>
    </location>
    <ligand>
        <name>Zn(2+)</name>
        <dbReference type="ChEBI" id="CHEBI:29105"/>
    </ligand>
</feature>
<evidence type="ECO:0000256" key="5">
    <source>
        <dbReference type="ARBA" id="ARBA00022833"/>
    </source>
</evidence>
<comment type="pathway">
    <text evidence="7">Amino-acid degradation; L-histidine degradation into L-glutamate; N-formimidoyl-L-glutamate from L-histidine: step 3/3.</text>
</comment>
<dbReference type="GO" id="GO:0008270">
    <property type="term" value="F:zinc ion binding"/>
    <property type="evidence" value="ECO:0007669"/>
    <property type="project" value="UniProtKB-UniRule"/>
</dbReference>
<dbReference type="InterPro" id="IPR006680">
    <property type="entry name" value="Amidohydro-rel"/>
</dbReference>
<comment type="catalytic activity">
    <reaction evidence="7">
        <text>4-imidazolone-5-propanoate + H2O = N-formimidoyl-L-glutamate</text>
        <dbReference type="Rhea" id="RHEA:23660"/>
        <dbReference type="ChEBI" id="CHEBI:15377"/>
        <dbReference type="ChEBI" id="CHEBI:58928"/>
        <dbReference type="ChEBI" id="CHEBI:77893"/>
        <dbReference type="EC" id="3.5.2.7"/>
    </reaction>
</comment>
<keyword evidence="3 7" id="KW-0378">Hydrolase</keyword>
<keyword evidence="7" id="KW-0963">Cytoplasm</keyword>
<dbReference type="SUPFAM" id="SSF51556">
    <property type="entry name" value="Metallo-dependent hydrolases"/>
    <property type="match status" value="1"/>
</dbReference>
<dbReference type="GO" id="GO:0005506">
    <property type="term" value="F:iron ion binding"/>
    <property type="evidence" value="ECO:0007669"/>
    <property type="project" value="UniProtKB-UniRule"/>
</dbReference>
<feature type="binding site" evidence="7">
    <location>
        <position position="264"/>
    </location>
    <ligand>
        <name>Zn(2+)</name>
        <dbReference type="ChEBI" id="CHEBI:29105"/>
    </ligand>
</feature>
<comment type="similarity">
    <text evidence="7">Belongs to the metallo-dependent hydrolases superfamily. HutI family.</text>
</comment>
<keyword evidence="6 7" id="KW-0408">Iron</keyword>
<protein>
    <recommendedName>
        <fullName evidence="1 7">Imidazolonepropionase</fullName>
        <ecNumber evidence="1 7">3.5.2.7</ecNumber>
    </recommendedName>
    <alternativeName>
        <fullName evidence="7">Imidazolone-5-propionate hydrolase</fullName>
    </alternativeName>
</protein>
<comment type="caution">
    <text evidence="9">The sequence shown here is derived from an EMBL/GenBank/DDBJ whole genome shotgun (WGS) entry which is preliminary data.</text>
</comment>
<dbReference type="Pfam" id="PF01979">
    <property type="entry name" value="Amidohydro_1"/>
    <property type="match status" value="1"/>
</dbReference>
<evidence type="ECO:0000256" key="4">
    <source>
        <dbReference type="ARBA" id="ARBA00022808"/>
    </source>
</evidence>
<dbReference type="GO" id="GO:0019557">
    <property type="term" value="P:L-histidine catabolic process to glutamate and formate"/>
    <property type="evidence" value="ECO:0007669"/>
    <property type="project" value="UniProtKB-UniPathway"/>
</dbReference>
<dbReference type="InterPro" id="IPR032466">
    <property type="entry name" value="Metal_Hydrolase"/>
</dbReference>
<feature type="binding site" evidence="7">
    <location>
        <position position="199"/>
    </location>
    <ligand>
        <name>4-imidazolone-5-propanoate</name>
        <dbReference type="ChEBI" id="CHEBI:77893"/>
    </ligand>
</feature>
<comment type="cofactor">
    <cofactor evidence="7">
        <name>Zn(2+)</name>
        <dbReference type="ChEBI" id="CHEBI:29105"/>
    </cofactor>
    <cofactor evidence="7">
        <name>Fe(3+)</name>
        <dbReference type="ChEBI" id="CHEBI:29034"/>
    </cofactor>
    <text evidence="7">Binds 1 zinc or iron ion per subunit.</text>
</comment>
<dbReference type="NCBIfam" id="TIGR01224">
    <property type="entry name" value="hutI"/>
    <property type="match status" value="1"/>
</dbReference>
<sequence>MMETTRPDWVLVTEGFILTMNPSAHDGKLRDLEIDASGLESLGSILGGCVAVAGDRISYVGDIAGFESVHGPLSDHVVDHVGDRLVMPGLVDCHTHMAFAGSRQKEFLLRLRGASYMEIHRNGGGIGATTRAVRESSQGELAEAILRRLDRHLENGVTTCEIKSGYGLSTEHELMLLRAIESAGKCHPVDVVSSFMGAHSIAPEFKDDPKGYIDLLTSEMIPEVARLGLAEFCDVFCEKGVFDPRQSLRILMAAKGCGLGLKIHADEIVSYGGAELAAEVGAISAEHLLAASDRGLKMMASAGVTAALLPTTPLFLGKSNFAPARRMVELGVPVAIATDFNPGSSTNQSLFLSMSIACLAMRMTPAEAILGVTINGARAIGRERAVGHLSSGAQADILVLDVPDHLFLPYDLGGNRVSRVYKSGKSAYSSHRGIRGGSF</sequence>
<dbReference type="EC" id="3.5.2.7" evidence="1 7"/>